<dbReference type="Gene3D" id="1.10.630.10">
    <property type="entry name" value="Cytochrome P450"/>
    <property type="match status" value="1"/>
</dbReference>
<comment type="similarity">
    <text evidence="3">Belongs to the cytochrome P450 family.</text>
</comment>
<dbReference type="PANTHER" id="PTHR47943:SF8">
    <property type="entry name" value="CYTOCHROME P450"/>
    <property type="match status" value="1"/>
</dbReference>
<proteinExistence type="inferred from homology"/>
<evidence type="ECO:0000256" key="9">
    <source>
        <dbReference type="ARBA" id="ARBA00023136"/>
    </source>
</evidence>
<protein>
    <submittedName>
        <fullName evidence="11">Uncharacterized protein</fullName>
    </submittedName>
</protein>
<feature type="coiled-coil region" evidence="10">
    <location>
        <begin position="71"/>
        <end position="102"/>
    </location>
</feature>
<dbReference type="Proteomes" id="UP000243459">
    <property type="component" value="Chromosome 5"/>
</dbReference>
<evidence type="ECO:0000256" key="8">
    <source>
        <dbReference type="ARBA" id="ARBA00023033"/>
    </source>
</evidence>
<dbReference type="InterPro" id="IPR036396">
    <property type="entry name" value="Cyt_P450_sf"/>
</dbReference>
<evidence type="ECO:0000313" key="12">
    <source>
        <dbReference type="Proteomes" id="UP000243459"/>
    </source>
</evidence>
<name>A0A5P1F0X3_ASPOF</name>
<dbReference type="GO" id="GO:0020037">
    <property type="term" value="F:heme binding"/>
    <property type="evidence" value="ECO:0007669"/>
    <property type="project" value="InterPro"/>
</dbReference>
<keyword evidence="8" id="KW-0503">Monooxygenase</keyword>
<dbReference type="GO" id="GO:0016020">
    <property type="term" value="C:membrane"/>
    <property type="evidence" value="ECO:0007669"/>
    <property type="project" value="UniProtKB-SubCell"/>
</dbReference>
<evidence type="ECO:0000256" key="5">
    <source>
        <dbReference type="ARBA" id="ARBA00022723"/>
    </source>
</evidence>
<evidence type="ECO:0000256" key="2">
    <source>
        <dbReference type="ARBA" id="ARBA00004370"/>
    </source>
</evidence>
<sequence length="105" mass="12324">MSEELVKLTNNVISRMTMSRTCSGGDSDAEEVQKIVQEATELVGKFKLANHIGFCKNMDFQGFDKRMEDWLKRFDKMMEAILKEKEEERRKETNIAKEEQKIFLI</sequence>
<evidence type="ECO:0000256" key="4">
    <source>
        <dbReference type="ARBA" id="ARBA00022617"/>
    </source>
</evidence>
<dbReference type="Gramene" id="ONK70070">
    <property type="protein sequence ID" value="ONK70070"/>
    <property type="gene ID" value="A4U43_C05F29930"/>
</dbReference>
<dbReference type="SUPFAM" id="SSF48264">
    <property type="entry name" value="Cytochrome P450"/>
    <property type="match status" value="1"/>
</dbReference>
<evidence type="ECO:0000256" key="6">
    <source>
        <dbReference type="ARBA" id="ARBA00023002"/>
    </source>
</evidence>
<evidence type="ECO:0000256" key="10">
    <source>
        <dbReference type="SAM" id="Coils"/>
    </source>
</evidence>
<evidence type="ECO:0000256" key="3">
    <source>
        <dbReference type="ARBA" id="ARBA00010617"/>
    </source>
</evidence>
<dbReference type="AlphaFoldDB" id="A0A5P1F0X3"/>
<dbReference type="GO" id="GO:0004497">
    <property type="term" value="F:monooxygenase activity"/>
    <property type="evidence" value="ECO:0007669"/>
    <property type="project" value="UniProtKB-KW"/>
</dbReference>
<keyword evidence="5" id="KW-0479">Metal-binding</keyword>
<accession>A0A5P1F0X3</accession>
<comment type="subcellular location">
    <subcellularLocation>
        <location evidence="2">Membrane</location>
    </subcellularLocation>
</comment>
<dbReference type="OMA" id="ANHIGFC"/>
<evidence type="ECO:0000313" key="11">
    <source>
        <dbReference type="EMBL" id="ONK70070.1"/>
    </source>
</evidence>
<evidence type="ECO:0000256" key="7">
    <source>
        <dbReference type="ARBA" id="ARBA00023004"/>
    </source>
</evidence>
<gene>
    <name evidence="11" type="ORF">A4U43_C05F29930</name>
</gene>
<reference evidence="12" key="1">
    <citation type="journal article" date="2017" name="Nat. Commun.">
        <title>The asparagus genome sheds light on the origin and evolution of a young Y chromosome.</title>
        <authorList>
            <person name="Harkess A."/>
            <person name="Zhou J."/>
            <person name="Xu C."/>
            <person name="Bowers J.E."/>
            <person name="Van der Hulst R."/>
            <person name="Ayyampalayam S."/>
            <person name="Mercati F."/>
            <person name="Riccardi P."/>
            <person name="McKain M.R."/>
            <person name="Kakrana A."/>
            <person name="Tang H."/>
            <person name="Ray J."/>
            <person name="Groenendijk J."/>
            <person name="Arikit S."/>
            <person name="Mathioni S.M."/>
            <person name="Nakano M."/>
            <person name="Shan H."/>
            <person name="Telgmann-Rauber A."/>
            <person name="Kanno A."/>
            <person name="Yue Z."/>
            <person name="Chen H."/>
            <person name="Li W."/>
            <person name="Chen Y."/>
            <person name="Xu X."/>
            <person name="Zhang Y."/>
            <person name="Luo S."/>
            <person name="Chen H."/>
            <person name="Gao J."/>
            <person name="Mao Z."/>
            <person name="Pires J.C."/>
            <person name="Luo M."/>
            <person name="Kudrna D."/>
            <person name="Wing R.A."/>
            <person name="Meyers B.C."/>
            <person name="Yi K."/>
            <person name="Kong H."/>
            <person name="Lavrijsen P."/>
            <person name="Sunseri F."/>
            <person name="Falavigna A."/>
            <person name="Ye Y."/>
            <person name="Leebens-Mack J.H."/>
            <person name="Chen G."/>
        </authorList>
    </citation>
    <scope>NUCLEOTIDE SEQUENCE [LARGE SCALE GENOMIC DNA]</scope>
    <source>
        <strain evidence="12">cv. DH0086</strain>
    </source>
</reference>
<dbReference type="GO" id="GO:0016705">
    <property type="term" value="F:oxidoreductase activity, acting on paired donors, with incorporation or reduction of molecular oxygen"/>
    <property type="evidence" value="ECO:0007669"/>
    <property type="project" value="InterPro"/>
</dbReference>
<comment type="cofactor">
    <cofactor evidence="1">
        <name>heme</name>
        <dbReference type="ChEBI" id="CHEBI:30413"/>
    </cofactor>
</comment>
<organism evidence="11 12">
    <name type="scientific">Asparagus officinalis</name>
    <name type="common">Garden asparagus</name>
    <dbReference type="NCBI Taxonomy" id="4686"/>
    <lineage>
        <taxon>Eukaryota</taxon>
        <taxon>Viridiplantae</taxon>
        <taxon>Streptophyta</taxon>
        <taxon>Embryophyta</taxon>
        <taxon>Tracheophyta</taxon>
        <taxon>Spermatophyta</taxon>
        <taxon>Magnoliopsida</taxon>
        <taxon>Liliopsida</taxon>
        <taxon>Asparagales</taxon>
        <taxon>Asparagaceae</taxon>
        <taxon>Asparagoideae</taxon>
        <taxon>Asparagus</taxon>
    </lineage>
</organism>
<keyword evidence="12" id="KW-1185">Reference proteome</keyword>
<keyword evidence="9" id="KW-0472">Membrane</keyword>
<dbReference type="EMBL" id="CM007385">
    <property type="protein sequence ID" value="ONK70070.1"/>
    <property type="molecule type" value="Genomic_DNA"/>
</dbReference>
<keyword evidence="6" id="KW-0560">Oxidoreductase</keyword>
<keyword evidence="10" id="KW-0175">Coiled coil</keyword>
<dbReference type="GO" id="GO:0005506">
    <property type="term" value="F:iron ion binding"/>
    <property type="evidence" value="ECO:0007669"/>
    <property type="project" value="InterPro"/>
</dbReference>
<keyword evidence="4" id="KW-0349">Heme</keyword>
<evidence type="ECO:0000256" key="1">
    <source>
        <dbReference type="ARBA" id="ARBA00001971"/>
    </source>
</evidence>
<keyword evidence="7" id="KW-0408">Iron</keyword>
<dbReference type="PANTHER" id="PTHR47943">
    <property type="entry name" value="CYTOCHROME P450 93A3-LIKE"/>
    <property type="match status" value="1"/>
</dbReference>